<name>A0A0E9Q4I4_ANGAN</name>
<reference evidence="1" key="1">
    <citation type="submission" date="2014-11" db="EMBL/GenBank/DDBJ databases">
        <authorList>
            <person name="Amaro Gonzalez C."/>
        </authorList>
    </citation>
    <scope>NUCLEOTIDE SEQUENCE</scope>
</reference>
<organism evidence="1">
    <name type="scientific">Anguilla anguilla</name>
    <name type="common">European freshwater eel</name>
    <name type="synonym">Muraena anguilla</name>
    <dbReference type="NCBI Taxonomy" id="7936"/>
    <lineage>
        <taxon>Eukaryota</taxon>
        <taxon>Metazoa</taxon>
        <taxon>Chordata</taxon>
        <taxon>Craniata</taxon>
        <taxon>Vertebrata</taxon>
        <taxon>Euteleostomi</taxon>
        <taxon>Actinopterygii</taxon>
        <taxon>Neopterygii</taxon>
        <taxon>Teleostei</taxon>
        <taxon>Anguilliformes</taxon>
        <taxon>Anguillidae</taxon>
        <taxon>Anguilla</taxon>
    </lineage>
</organism>
<dbReference type="EMBL" id="GBXM01076258">
    <property type="protein sequence ID" value="JAH32319.1"/>
    <property type="molecule type" value="Transcribed_RNA"/>
</dbReference>
<dbReference type="EMBL" id="GBXM01097145">
    <property type="protein sequence ID" value="JAH11432.1"/>
    <property type="molecule type" value="Transcribed_RNA"/>
</dbReference>
<sequence length="76" mass="8742">MRKTFFKDKCLGDEAFCDCFQTGHKPFCEYSNPAAEETRFVLVPFRLPHFQQLGSLQGMKNLCRQTLIGAIFYSAL</sequence>
<proteinExistence type="predicted"/>
<accession>A0A0E9Q4I4</accession>
<dbReference type="AlphaFoldDB" id="A0A0E9Q4I4"/>
<evidence type="ECO:0000313" key="1">
    <source>
        <dbReference type="EMBL" id="JAH11432.1"/>
    </source>
</evidence>
<protein>
    <submittedName>
        <fullName evidence="1">Uncharacterized protein</fullName>
    </submittedName>
</protein>
<reference evidence="1" key="2">
    <citation type="journal article" date="2015" name="Fish Shellfish Immunol.">
        <title>Early steps in the European eel (Anguilla anguilla)-Vibrio vulnificus interaction in the gills: Role of the RtxA13 toxin.</title>
        <authorList>
            <person name="Callol A."/>
            <person name="Pajuelo D."/>
            <person name="Ebbesson L."/>
            <person name="Teles M."/>
            <person name="MacKenzie S."/>
            <person name="Amaro C."/>
        </authorList>
    </citation>
    <scope>NUCLEOTIDE SEQUENCE</scope>
</reference>